<dbReference type="GO" id="GO:0009002">
    <property type="term" value="F:serine-type D-Ala-D-Ala carboxypeptidase activity"/>
    <property type="evidence" value="ECO:0007669"/>
    <property type="project" value="UniProtKB-EC"/>
</dbReference>
<keyword evidence="4" id="KW-0645">Protease</keyword>
<dbReference type="SUPFAM" id="SSF56601">
    <property type="entry name" value="beta-lactamase/transpeptidase-like"/>
    <property type="match status" value="1"/>
</dbReference>
<keyword evidence="4" id="KW-0121">Carboxypeptidase</keyword>
<reference evidence="4" key="1">
    <citation type="submission" date="2024-07" db="EMBL/GenBank/DDBJ databases">
        <title>Halotolerant mesophilic bacterium Ornithinibacillus sp. 4-3, sp. nov., isolated from soil.</title>
        <authorList>
            <person name="Sidarenka A.V."/>
            <person name="Guliayeva D.E."/>
            <person name="Leanovich S.I."/>
            <person name="Hileuskaya K.S."/>
            <person name="Akhremchuk A.E."/>
            <person name="Sikolenko M.A."/>
            <person name="Valentovich L.N."/>
        </authorList>
    </citation>
    <scope>NUCLEOTIDE SEQUENCE</scope>
    <source>
        <strain evidence="4">4-3</strain>
    </source>
</reference>
<dbReference type="InterPro" id="IPR000667">
    <property type="entry name" value="Peptidase_S13"/>
</dbReference>
<gene>
    <name evidence="4" type="primary">dacB</name>
    <name evidence="4" type="ORF">AB4Y30_14020</name>
</gene>
<keyword evidence="2 4" id="KW-0378">Hydrolase</keyword>
<dbReference type="PANTHER" id="PTHR30023">
    <property type="entry name" value="D-ALANYL-D-ALANINE CARBOXYPEPTIDASE"/>
    <property type="match status" value="1"/>
</dbReference>
<dbReference type="PRINTS" id="PR00922">
    <property type="entry name" value="DADACBPTASE3"/>
</dbReference>
<keyword evidence="3" id="KW-0812">Transmembrane</keyword>
<dbReference type="GO" id="GO:0000270">
    <property type="term" value="P:peptidoglycan metabolic process"/>
    <property type="evidence" value="ECO:0007669"/>
    <property type="project" value="TreeGrafter"/>
</dbReference>
<evidence type="ECO:0000256" key="2">
    <source>
        <dbReference type="ARBA" id="ARBA00022801"/>
    </source>
</evidence>
<dbReference type="EMBL" id="CP162599">
    <property type="protein sequence ID" value="XDK32118.1"/>
    <property type="molecule type" value="Genomic_DNA"/>
</dbReference>
<protein>
    <submittedName>
        <fullName evidence="4">D-alanyl-D-alanine carboxypeptidase/D-alanyl-D-alanine-endopeptidase</fullName>
        <ecNumber evidence="4">3.4.16.4</ecNumber>
    </submittedName>
</protein>
<keyword evidence="3" id="KW-1133">Transmembrane helix</keyword>
<name>A0AB39HLR6_9BACI</name>
<dbReference type="Pfam" id="PF02113">
    <property type="entry name" value="Peptidase_S13"/>
    <property type="match status" value="1"/>
</dbReference>
<sequence length="503" mass="55619">MRMTLRQTFFIGFMVAFGFLVLIAMIDPTQNNAQDETENKDEKIDKKEIEESLAEILKTELLDGAITSVHVRKASDASVVFDHLGTMNLHPASNMKIITGAVALEVLGPEYEFSTDFLTDGSIENGILDGNLYIQGKGDPTLTAEELTEIASQLKAEGIEKITGDVIADDSWYDDVRYSQDLNWSDEYNYTGSAISALSLSPNEDYDAGTVQIYVGGDRPIGEAPTITLNPENDYVKIENNATVASGSEVEGITIDREHGTNKIIIEGSINENQHIAFWRSVWEPTNYTLHVFKQILKDEGIEMDGEAKVGVTNEDATVILTRNSPPLADLMMPFMKNSNNTLGEIFVKEMGKLIHDEGSWEQGLEVVNTTLEEAFELDMSQILLRDGSGMSHKTLIPADKLTKLLYEAQEKEWFPIFEASQPVAGEDAKEIGGTLAHRMKEEPLKGNVKAKTGSLTGVNTLSGFFTGASGEEYIFSVMINNYIEGYIPRVVDEIMLLLVEEL</sequence>
<dbReference type="EC" id="3.4.16.4" evidence="4"/>
<dbReference type="RefSeq" id="WP_368652839.1">
    <property type="nucleotide sequence ID" value="NZ_CP162599.1"/>
</dbReference>
<dbReference type="NCBIfam" id="TIGR00666">
    <property type="entry name" value="PBP4"/>
    <property type="match status" value="1"/>
</dbReference>
<organism evidence="4">
    <name type="scientific">Ornithinibacillus sp. 4-3</name>
    <dbReference type="NCBI Taxonomy" id="3231488"/>
    <lineage>
        <taxon>Bacteria</taxon>
        <taxon>Bacillati</taxon>
        <taxon>Bacillota</taxon>
        <taxon>Bacilli</taxon>
        <taxon>Bacillales</taxon>
        <taxon>Bacillaceae</taxon>
        <taxon>Ornithinibacillus</taxon>
    </lineage>
</organism>
<keyword evidence="3" id="KW-0472">Membrane</keyword>
<comment type="similarity">
    <text evidence="1">Belongs to the peptidase S13 family.</text>
</comment>
<dbReference type="InterPro" id="IPR012338">
    <property type="entry name" value="Beta-lactam/transpept-like"/>
</dbReference>
<proteinExistence type="inferred from homology"/>
<dbReference type="PANTHER" id="PTHR30023:SF0">
    <property type="entry name" value="PENICILLIN-SENSITIVE CARBOXYPEPTIDASE A"/>
    <property type="match status" value="1"/>
</dbReference>
<dbReference type="AlphaFoldDB" id="A0AB39HLR6"/>
<evidence type="ECO:0000313" key="4">
    <source>
        <dbReference type="EMBL" id="XDK32118.1"/>
    </source>
</evidence>
<feature type="transmembrane region" description="Helical" evidence="3">
    <location>
        <begin position="7"/>
        <end position="26"/>
    </location>
</feature>
<dbReference type="Gene3D" id="3.50.80.20">
    <property type="entry name" value="D-Ala-D-Ala carboxypeptidase C, peptidase S13"/>
    <property type="match status" value="1"/>
</dbReference>
<dbReference type="GO" id="GO:0006508">
    <property type="term" value="P:proteolysis"/>
    <property type="evidence" value="ECO:0007669"/>
    <property type="project" value="InterPro"/>
</dbReference>
<accession>A0AB39HLR6</accession>
<evidence type="ECO:0000256" key="1">
    <source>
        <dbReference type="ARBA" id="ARBA00006096"/>
    </source>
</evidence>
<evidence type="ECO:0000256" key="3">
    <source>
        <dbReference type="SAM" id="Phobius"/>
    </source>
</evidence>
<dbReference type="Gene3D" id="3.40.710.10">
    <property type="entry name" value="DD-peptidase/beta-lactamase superfamily"/>
    <property type="match status" value="1"/>
</dbReference>